<evidence type="ECO:0000313" key="5">
    <source>
        <dbReference type="Proteomes" id="UP001497600"/>
    </source>
</evidence>
<evidence type="ECO:0000313" key="4">
    <source>
        <dbReference type="EMBL" id="CAK7905230.1"/>
    </source>
</evidence>
<dbReference type="SUPFAM" id="SSF52540">
    <property type="entry name" value="P-loop containing nucleoside triphosphate hydrolases"/>
    <property type="match status" value="1"/>
</dbReference>
<dbReference type="InterPro" id="IPR005654">
    <property type="entry name" value="ATPase_AFG1-like"/>
</dbReference>
<evidence type="ECO:0000256" key="1">
    <source>
        <dbReference type="ARBA" id="ARBA00010322"/>
    </source>
</evidence>
<evidence type="ECO:0008006" key="6">
    <source>
        <dbReference type="Google" id="ProtNLM"/>
    </source>
</evidence>
<accession>A0ABP0EE72</accession>
<name>A0ABP0EE72_9ASCO</name>
<reference evidence="4 5" key="1">
    <citation type="submission" date="2024-01" db="EMBL/GenBank/DDBJ databases">
        <authorList>
            <consortium name="Genoscope - CEA"/>
            <person name="William W."/>
        </authorList>
    </citation>
    <scope>NUCLEOTIDE SEQUENCE [LARGE SCALE GENOMIC DNA]</scope>
    <source>
        <strain evidence="4 5">29B2s-10</strain>
    </source>
</reference>
<dbReference type="Proteomes" id="UP001497600">
    <property type="component" value="Chromosome D"/>
</dbReference>
<evidence type="ECO:0000256" key="2">
    <source>
        <dbReference type="ARBA" id="ARBA00022741"/>
    </source>
</evidence>
<organism evidence="4 5">
    <name type="scientific">[Candida] anglica</name>
    <dbReference type="NCBI Taxonomy" id="148631"/>
    <lineage>
        <taxon>Eukaryota</taxon>
        <taxon>Fungi</taxon>
        <taxon>Dikarya</taxon>
        <taxon>Ascomycota</taxon>
        <taxon>Saccharomycotina</taxon>
        <taxon>Pichiomycetes</taxon>
        <taxon>Debaryomycetaceae</taxon>
        <taxon>Kurtzmaniella</taxon>
    </lineage>
</organism>
<dbReference type="InterPro" id="IPR027417">
    <property type="entry name" value="P-loop_NTPase"/>
</dbReference>
<dbReference type="PANTHER" id="PTHR12169:SF2">
    <property type="entry name" value="AFG1P"/>
    <property type="match status" value="1"/>
</dbReference>
<dbReference type="NCBIfam" id="NF040713">
    <property type="entry name" value="ZapE"/>
    <property type="match status" value="1"/>
</dbReference>
<dbReference type="Gene3D" id="3.40.50.300">
    <property type="entry name" value="P-loop containing nucleotide triphosphate hydrolases"/>
    <property type="match status" value="1"/>
</dbReference>
<keyword evidence="3" id="KW-0067">ATP-binding</keyword>
<sequence length="641" mass="74000">MIRFNTRALLNVRSVYTGANGSGPHGVDGRLPLNSIGSKDDFSPTITDPFVLYQNYVAQGILTKDEYQLRVMKEFQKLYFRLIDYRPPSDLSIKVSIILRKLEIRRAEELAHKNKSLVTKLSLISNLFRSDPDSEKKELIRILSDEDEAYLISSPQGLLLNGEVGCGKSMLMDMFAQALPHESKMRWHYNNFILWVYNQMYQIQQERRFTSIVYNGMKSRHLTIENEFVLFEVAQKMIQKSTVLMLDEFMLPDVASANVVKVLLTYYFKLGGVLVATSNKLPQDLYSNEFNRKSFTGFVGILGTRCNIVDMRSDIDYRTLMNDSNENREANIIVKSNNSNHGKEWANLIKNALEEKNGLPDQYNSFSLKVYGRTTIIPKSYCNDTICLLDFSYICQGLYSSSDYITLASQYKVIILDNVPIMTMKMKNEARRFITLLDAIYESKCQFYIRTEVPVDELFFPDSTEDSVASTESTLQVQAEEMFAKTVMDMESPYRPNAIEYTREFDESSSATPKIRNFSNTTAFTGEDEKFAYKRAVSRIKEMTGSKQWKSNTWVPIDSTMRPWEDAQNKYFSTQGGIENEDITNKDEAPRFGQHHFWALGPWTILNGKRLQDQIAKRWIRSGIKSEVEMNRAMQSRNRDE</sequence>
<keyword evidence="2" id="KW-0547">Nucleotide-binding</keyword>
<dbReference type="EMBL" id="OZ004256">
    <property type="protein sequence ID" value="CAK7905230.1"/>
    <property type="molecule type" value="Genomic_DNA"/>
</dbReference>
<gene>
    <name evidence="4" type="ORF">CAAN4_D13102</name>
</gene>
<dbReference type="PANTHER" id="PTHR12169">
    <property type="entry name" value="ATPASE N2B"/>
    <property type="match status" value="1"/>
</dbReference>
<comment type="similarity">
    <text evidence="1">Belongs to the AFG1 ATPase family.</text>
</comment>
<evidence type="ECO:0000256" key="3">
    <source>
        <dbReference type="ARBA" id="ARBA00022840"/>
    </source>
</evidence>
<proteinExistence type="inferred from homology"/>
<protein>
    <recommendedName>
        <fullName evidence="6">ATPase</fullName>
    </recommendedName>
</protein>
<dbReference type="Pfam" id="PF03969">
    <property type="entry name" value="AFG1_ATPase"/>
    <property type="match status" value="1"/>
</dbReference>
<keyword evidence="5" id="KW-1185">Reference proteome</keyword>